<sequence>MAGVEGVSAIIAVVQVGFALSRALIEYIDEVKDSSSRIRRVGNEIRTTSERLQDIGKLVEKNPTAKVFSQEGIQSAIRASDECGQIIGELRTILAKGGYTPSPTVVQKEEIDISYFTKLKWPFVKFRLEVPRAELQRIKTDLTLLFTSVMAISASTEADKRFYCEEIVNVEKARKWAALKARKARQRANKADRKYDRDLPYRGVSVASFTDDEEDERILTEFMRFKEEQAIAREKQRQEEQLALLRVEEDARREAEKEERNVIEIMGVAKYKDALKRRLAERESRNSATKEALRAELERLNFPSNQMQLILDNINVAVNDDTESVIALHGLGHDLTANAHSPAPNSNSNSKPGSNKPKRKLRWRLWKHSKSSSSSPRSPHASSSPRSPLISGAWDGSVLLESWVFESSSGLWTEFKERHLKKEVKQEPQQFWSRYSQLPAKHRMSFQNFYDRKNILLTDQEKWVTLSLEPIKRVIKTGIFARIEEDIGLRVLVARKDVGPSTSRVAGPGENEDEEAAVPPIDEPDKEPPPPLAPPYQSTEIRAKYLLPENRKMGSERSGILPAKVNYSPHGGYRGSKPRARTATMDEPYLSDIDNDSLHDFRFGRRIERRRDDEERIRSRIAIYPGPSGRSPEIYPISRTMDQSQKPYRPNRGYHKPPRGNSIDERFRGKSRTAFRQDSDWLKDRSTSRFAEDKIVYDDDWNSDHSFIRVRRHRSAPFRRQTSLQDTEIDELISKRNMRKKNKGHDTKASDETALVLSTLNRLTTYQGNELPLRQSTAVPTTNPLPTTVAVAPTLPPPPPPASFDLYEHQGPSYVYPPFSHDTSWAANHNMGTRLDKPYQADGKSSKRPIHRSRRQRHLHAVSPNNVDRGRQLQIAAAPEPQITVSGPSQTLPRPTSRGIYDSPVSIGHTASVGTSSSDTSSDEESTHSFDRTRDRRTSGDDAAVVESRDNKDEEKGDDGEHNANVSETYESHMYQD</sequence>
<dbReference type="EMBL" id="PDND01000109">
    <property type="protein sequence ID" value="PGH31954.1"/>
    <property type="molecule type" value="Genomic_DNA"/>
</dbReference>
<feature type="compositionally biased region" description="Basic residues" evidence="1">
    <location>
        <begin position="846"/>
        <end position="860"/>
    </location>
</feature>
<feature type="compositionally biased region" description="Polar residues" evidence="1">
    <location>
        <begin position="883"/>
        <end position="894"/>
    </location>
</feature>
<feature type="compositionally biased region" description="Basic and acidic residues" evidence="1">
    <location>
        <begin position="925"/>
        <end position="940"/>
    </location>
</feature>
<keyword evidence="3" id="KW-1185">Reference proteome</keyword>
<evidence type="ECO:0008006" key="4">
    <source>
        <dbReference type="Google" id="ProtNLM"/>
    </source>
</evidence>
<name>A0A2B7Z6E7_9EURO</name>
<dbReference type="STRING" id="73230.A0A2B7Z6E7"/>
<feature type="compositionally biased region" description="Low complexity" evidence="1">
    <location>
        <begin position="337"/>
        <end position="355"/>
    </location>
</feature>
<feature type="compositionally biased region" description="Basic and acidic residues" evidence="1">
    <location>
        <begin position="947"/>
        <end position="962"/>
    </location>
</feature>
<dbReference type="VEuPathDB" id="FungiDB:EMCG_09598"/>
<feature type="compositionally biased region" description="Low complexity" evidence="1">
    <location>
        <begin position="371"/>
        <end position="387"/>
    </location>
</feature>
<accession>A0A2B7Z6E7</accession>
<gene>
    <name evidence="2" type="ORF">GX50_05282</name>
</gene>
<feature type="region of interest" description="Disordered" evidence="1">
    <location>
        <begin position="642"/>
        <end position="665"/>
    </location>
</feature>
<evidence type="ECO:0000313" key="2">
    <source>
        <dbReference type="EMBL" id="PGH31954.1"/>
    </source>
</evidence>
<feature type="region of interest" description="Disordered" evidence="1">
    <location>
        <begin position="337"/>
        <end position="387"/>
    </location>
</feature>
<evidence type="ECO:0000256" key="1">
    <source>
        <dbReference type="SAM" id="MobiDB-lite"/>
    </source>
</evidence>
<organism evidence="2 3">
    <name type="scientific">[Emmonsia] crescens</name>
    <dbReference type="NCBI Taxonomy" id="73230"/>
    <lineage>
        <taxon>Eukaryota</taxon>
        <taxon>Fungi</taxon>
        <taxon>Dikarya</taxon>
        <taxon>Ascomycota</taxon>
        <taxon>Pezizomycotina</taxon>
        <taxon>Eurotiomycetes</taxon>
        <taxon>Eurotiomycetidae</taxon>
        <taxon>Onygenales</taxon>
        <taxon>Ajellomycetaceae</taxon>
        <taxon>Emergomyces</taxon>
    </lineage>
</organism>
<dbReference type="Proteomes" id="UP000226031">
    <property type="component" value="Unassembled WGS sequence"/>
</dbReference>
<protein>
    <recommendedName>
        <fullName evidence="4">Fungal N-terminal domain-containing protein</fullName>
    </recommendedName>
</protein>
<feature type="region of interest" description="Disordered" evidence="1">
    <location>
        <begin position="500"/>
        <end position="538"/>
    </location>
</feature>
<comment type="caution">
    <text evidence="2">The sequence shown here is derived from an EMBL/GenBank/DDBJ whole genome shotgun (WGS) entry which is preliminary data.</text>
</comment>
<dbReference type="AlphaFoldDB" id="A0A2B7Z6E7"/>
<feature type="region of interest" description="Disordered" evidence="1">
    <location>
        <begin position="829"/>
        <end position="977"/>
    </location>
</feature>
<reference evidence="2 3" key="1">
    <citation type="submission" date="2017-10" db="EMBL/GenBank/DDBJ databases">
        <title>Comparative genomics in systemic dimorphic fungi from Ajellomycetaceae.</title>
        <authorList>
            <person name="Munoz J.F."/>
            <person name="Mcewen J.G."/>
            <person name="Clay O.K."/>
            <person name="Cuomo C.A."/>
        </authorList>
    </citation>
    <scope>NUCLEOTIDE SEQUENCE [LARGE SCALE GENOMIC DNA]</scope>
    <source>
        <strain evidence="2 3">UAMH4076</strain>
    </source>
</reference>
<feature type="region of interest" description="Disordered" evidence="1">
    <location>
        <begin position="561"/>
        <end position="580"/>
    </location>
</feature>
<evidence type="ECO:0000313" key="3">
    <source>
        <dbReference type="Proteomes" id="UP000226031"/>
    </source>
</evidence>
<feature type="compositionally biased region" description="Basic residues" evidence="1">
    <location>
        <begin position="356"/>
        <end position="370"/>
    </location>
</feature>
<proteinExistence type="predicted"/>